<sequence>MFRSGSQFGAKTIVFSSSRLGTHLSNHRMDERSSQLCPARDNMLTKYQMIKFIDFCEVWFLPESVARVAAIVGDHHCHTPRH</sequence>
<proteinExistence type="predicted"/>
<dbReference type="EMBL" id="BMAU01021233">
    <property type="protein sequence ID" value="GFY02340.1"/>
    <property type="molecule type" value="Genomic_DNA"/>
</dbReference>
<dbReference type="Proteomes" id="UP000887159">
    <property type="component" value="Unassembled WGS sequence"/>
</dbReference>
<dbReference type="AlphaFoldDB" id="A0A8X6S0J8"/>
<evidence type="ECO:0000313" key="1">
    <source>
        <dbReference type="EMBL" id="GFY02340.1"/>
    </source>
</evidence>
<gene>
    <name evidence="1" type="ORF">TNCV_3502221</name>
</gene>
<accession>A0A8X6S0J8</accession>
<organism evidence="1 2">
    <name type="scientific">Trichonephila clavipes</name>
    <name type="common">Golden silk orbweaver</name>
    <name type="synonym">Nephila clavipes</name>
    <dbReference type="NCBI Taxonomy" id="2585209"/>
    <lineage>
        <taxon>Eukaryota</taxon>
        <taxon>Metazoa</taxon>
        <taxon>Ecdysozoa</taxon>
        <taxon>Arthropoda</taxon>
        <taxon>Chelicerata</taxon>
        <taxon>Arachnida</taxon>
        <taxon>Araneae</taxon>
        <taxon>Araneomorphae</taxon>
        <taxon>Entelegynae</taxon>
        <taxon>Araneoidea</taxon>
        <taxon>Nephilidae</taxon>
        <taxon>Trichonephila</taxon>
    </lineage>
</organism>
<comment type="caution">
    <text evidence="1">The sequence shown here is derived from an EMBL/GenBank/DDBJ whole genome shotgun (WGS) entry which is preliminary data.</text>
</comment>
<name>A0A8X6S0J8_TRICX</name>
<evidence type="ECO:0000313" key="2">
    <source>
        <dbReference type="Proteomes" id="UP000887159"/>
    </source>
</evidence>
<reference evidence="1" key="1">
    <citation type="submission" date="2020-08" db="EMBL/GenBank/DDBJ databases">
        <title>Multicomponent nature underlies the extraordinary mechanical properties of spider dragline silk.</title>
        <authorList>
            <person name="Kono N."/>
            <person name="Nakamura H."/>
            <person name="Mori M."/>
            <person name="Yoshida Y."/>
            <person name="Ohtoshi R."/>
            <person name="Malay A.D."/>
            <person name="Moran D.A.P."/>
            <person name="Tomita M."/>
            <person name="Numata K."/>
            <person name="Arakawa K."/>
        </authorList>
    </citation>
    <scope>NUCLEOTIDE SEQUENCE</scope>
</reference>
<keyword evidence="2" id="KW-1185">Reference proteome</keyword>
<protein>
    <submittedName>
        <fullName evidence="1">Uncharacterized protein</fullName>
    </submittedName>
</protein>